<dbReference type="EMBL" id="JADIKC010000003">
    <property type="protein sequence ID" value="MBM7121278.1"/>
    <property type="molecule type" value="Genomic_DNA"/>
</dbReference>
<evidence type="ECO:0000313" key="1">
    <source>
        <dbReference type="EMBL" id="MBM7121278.1"/>
    </source>
</evidence>
<dbReference type="InterPro" id="IPR009241">
    <property type="entry name" value="HigB-like"/>
</dbReference>
<gene>
    <name evidence="1" type="ORF">ISP20_08930</name>
</gene>
<keyword evidence="2" id="KW-1185">Reference proteome</keyword>
<protein>
    <submittedName>
        <fullName evidence="1">Type II toxin-antitoxin system RelE/ParE family toxin</fullName>
    </submittedName>
</protein>
<dbReference type="PANTHER" id="PTHR41791:SF1">
    <property type="entry name" value="SSL7039 PROTEIN"/>
    <property type="match status" value="1"/>
</dbReference>
<organism evidence="1 2">
    <name type="scientific">Dyella kyungheensis</name>
    <dbReference type="NCBI Taxonomy" id="1242174"/>
    <lineage>
        <taxon>Bacteria</taxon>
        <taxon>Pseudomonadati</taxon>
        <taxon>Pseudomonadota</taxon>
        <taxon>Gammaproteobacteria</taxon>
        <taxon>Lysobacterales</taxon>
        <taxon>Rhodanobacteraceae</taxon>
        <taxon>Dyella</taxon>
    </lineage>
</organism>
<dbReference type="PIRSF" id="PIRSF028744">
    <property type="entry name" value="Addict_mod_HI1419"/>
    <property type="match status" value="1"/>
</dbReference>
<comment type="caution">
    <text evidence="1">The sequence shown here is derived from an EMBL/GenBank/DDBJ whole genome shotgun (WGS) entry which is preliminary data.</text>
</comment>
<dbReference type="NCBIfam" id="TIGR02683">
    <property type="entry name" value="upstrm_HI1419"/>
    <property type="match status" value="1"/>
</dbReference>
<dbReference type="Proteomes" id="UP001430065">
    <property type="component" value="Unassembled WGS sequence"/>
</dbReference>
<accession>A0ABS2JQQ8</accession>
<sequence length="96" mass="10831">MLELRRTAEYDHWMRTLRDIRVKARINARIRRLTLGNPGQHRVLTGGIVELKIDCGPGYRVYYTKRGSTLIILLCGGNKTSQQADIAHALALASNL</sequence>
<dbReference type="Pfam" id="PF05973">
    <property type="entry name" value="Gp49"/>
    <property type="match status" value="1"/>
</dbReference>
<dbReference type="RefSeq" id="WP_204635679.1">
    <property type="nucleotide sequence ID" value="NZ_JADIKC010000003.1"/>
</dbReference>
<name>A0ABS2JQQ8_9GAMM</name>
<evidence type="ECO:0000313" key="2">
    <source>
        <dbReference type="Proteomes" id="UP001430065"/>
    </source>
</evidence>
<proteinExistence type="predicted"/>
<dbReference type="InterPro" id="IPR014056">
    <property type="entry name" value="TypeIITA-like_toxin_pred"/>
</dbReference>
<reference evidence="1 2" key="1">
    <citation type="submission" date="2020-10" db="EMBL/GenBank/DDBJ databases">
        <title>Phylogeny of dyella-like bacteria.</title>
        <authorList>
            <person name="Fu J."/>
        </authorList>
    </citation>
    <scope>NUCLEOTIDE SEQUENCE [LARGE SCALE GENOMIC DNA]</scope>
    <source>
        <strain evidence="1 2">THG-B117</strain>
    </source>
</reference>
<dbReference type="PANTHER" id="PTHR41791">
    <property type="entry name" value="SSL7039 PROTEIN"/>
    <property type="match status" value="1"/>
</dbReference>